<evidence type="ECO:0000256" key="1">
    <source>
        <dbReference type="ARBA" id="ARBA00004442"/>
    </source>
</evidence>
<dbReference type="GO" id="GO:0009279">
    <property type="term" value="C:cell outer membrane"/>
    <property type="evidence" value="ECO:0007669"/>
    <property type="project" value="UniProtKB-SubCell"/>
</dbReference>
<dbReference type="InterPro" id="IPR036942">
    <property type="entry name" value="Beta-barrel_TonB_sf"/>
</dbReference>
<dbReference type="InterPro" id="IPR010104">
    <property type="entry name" value="TonB_rcpt_bac"/>
</dbReference>
<evidence type="ECO:0000259" key="7">
    <source>
        <dbReference type="Pfam" id="PF00593"/>
    </source>
</evidence>
<dbReference type="InterPro" id="IPR000531">
    <property type="entry name" value="Beta-barrel_TonB"/>
</dbReference>
<dbReference type="InterPro" id="IPR037066">
    <property type="entry name" value="Plug_dom_sf"/>
</dbReference>
<comment type="similarity">
    <text evidence="4">Belongs to the TonB-dependent receptor family.</text>
</comment>
<keyword evidence="10" id="KW-1185">Reference proteome</keyword>
<name>A0A7W7NVW7_9SPHN</name>
<evidence type="ECO:0000256" key="6">
    <source>
        <dbReference type="SAM" id="SignalP"/>
    </source>
</evidence>
<protein>
    <submittedName>
        <fullName evidence="9">TonB-dependent receptor</fullName>
    </submittedName>
</protein>
<dbReference type="EMBL" id="JACHLR010000003">
    <property type="protein sequence ID" value="MBB4857557.1"/>
    <property type="molecule type" value="Genomic_DNA"/>
</dbReference>
<organism evidence="9 10">
    <name type="scientific">Novosphingobium chloroacetimidivorans</name>
    <dbReference type="NCBI Taxonomy" id="1428314"/>
    <lineage>
        <taxon>Bacteria</taxon>
        <taxon>Pseudomonadati</taxon>
        <taxon>Pseudomonadota</taxon>
        <taxon>Alphaproteobacteria</taxon>
        <taxon>Sphingomonadales</taxon>
        <taxon>Sphingomonadaceae</taxon>
        <taxon>Novosphingobium</taxon>
    </lineage>
</organism>
<feature type="chain" id="PRO_5031298575" evidence="6">
    <location>
        <begin position="36"/>
        <end position="962"/>
    </location>
</feature>
<dbReference type="PANTHER" id="PTHR40980:SF4">
    <property type="entry name" value="TONB-DEPENDENT RECEPTOR-LIKE BETA-BARREL DOMAIN-CONTAINING PROTEIN"/>
    <property type="match status" value="1"/>
</dbReference>
<dbReference type="RefSeq" id="WP_184242847.1">
    <property type="nucleotide sequence ID" value="NZ_JACHLR010000003.1"/>
</dbReference>
<keyword evidence="3" id="KW-0998">Cell outer membrane</keyword>
<evidence type="ECO:0000259" key="8">
    <source>
        <dbReference type="Pfam" id="PF07715"/>
    </source>
</evidence>
<dbReference type="NCBIfam" id="TIGR01782">
    <property type="entry name" value="TonB-Xanth-Caul"/>
    <property type="match status" value="1"/>
</dbReference>
<comment type="subcellular location">
    <subcellularLocation>
        <location evidence="1 4">Cell outer membrane</location>
    </subcellularLocation>
</comment>
<keyword evidence="6" id="KW-0732">Signal</keyword>
<dbReference type="Proteomes" id="UP000555448">
    <property type="component" value="Unassembled WGS sequence"/>
</dbReference>
<evidence type="ECO:0000256" key="4">
    <source>
        <dbReference type="RuleBase" id="RU003357"/>
    </source>
</evidence>
<evidence type="ECO:0000256" key="2">
    <source>
        <dbReference type="ARBA" id="ARBA00023136"/>
    </source>
</evidence>
<feature type="domain" description="TonB-dependent receptor plug" evidence="8">
    <location>
        <begin position="98"/>
        <end position="199"/>
    </location>
</feature>
<dbReference type="Pfam" id="PF07715">
    <property type="entry name" value="Plug"/>
    <property type="match status" value="1"/>
</dbReference>
<dbReference type="InterPro" id="IPR012910">
    <property type="entry name" value="Plug_dom"/>
</dbReference>
<dbReference type="Gene3D" id="2.40.170.20">
    <property type="entry name" value="TonB-dependent receptor, beta-barrel domain"/>
    <property type="match status" value="1"/>
</dbReference>
<gene>
    <name evidence="9" type="ORF">HNO88_000868</name>
</gene>
<feature type="domain" description="TonB-dependent receptor-like beta-barrel" evidence="7">
    <location>
        <begin position="508"/>
        <end position="929"/>
    </location>
</feature>
<proteinExistence type="inferred from homology"/>
<dbReference type="Gene3D" id="2.170.130.10">
    <property type="entry name" value="TonB-dependent receptor, plug domain"/>
    <property type="match status" value="1"/>
</dbReference>
<dbReference type="AlphaFoldDB" id="A0A7W7NVW7"/>
<feature type="region of interest" description="Disordered" evidence="5">
    <location>
        <begin position="44"/>
        <end position="75"/>
    </location>
</feature>
<keyword evidence="2 4" id="KW-0472">Membrane</keyword>
<dbReference type="Pfam" id="PF00593">
    <property type="entry name" value="TonB_dep_Rec_b-barrel"/>
    <property type="match status" value="1"/>
</dbReference>
<reference evidence="9 10" key="1">
    <citation type="submission" date="2020-08" db="EMBL/GenBank/DDBJ databases">
        <title>Functional genomics of gut bacteria from endangered species of beetles.</title>
        <authorList>
            <person name="Carlos-Shanley C."/>
        </authorList>
    </citation>
    <scope>NUCLEOTIDE SEQUENCE [LARGE SCALE GENOMIC DNA]</scope>
    <source>
        <strain evidence="9 10">S00245</strain>
    </source>
</reference>
<evidence type="ECO:0000256" key="3">
    <source>
        <dbReference type="ARBA" id="ARBA00023237"/>
    </source>
</evidence>
<feature type="signal peptide" evidence="6">
    <location>
        <begin position="1"/>
        <end position="35"/>
    </location>
</feature>
<evidence type="ECO:0000313" key="10">
    <source>
        <dbReference type="Proteomes" id="UP000555448"/>
    </source>
</evidence>
<sequence length="962" mass="105095">MTKLPVRLRAAPMSTRALLIASSAWTLLGGSAAMAQGVGTVPPAPTGGVPVPEQSTPSAAASAASTTIDPATPSPGEEIVVTGSRPIAESIAAALRIQKESPALVSVVSADAAGRLPDQNIAQAVSRLPGVGVQRDQGQARYINLRGAPINWTTLSIDGINIISPEGRDARFDSIPSAIASQIVVRKAVTANMTGETIAGNVDVITRSAFDYDGLHVAGKLGGGYVELGKRQEYEGQLVLANRWDTGIGEFGALVSGSYYQRDMVTDNGETDWEAVSEDRRPGNADRVWARETENKLYRLTRKNYSVSGKLEWKPTPDHRLFASSIYTAFTDDESRNNYIFDLDDQQSRVPTSTAACPTTTSLAANTTGYADVCAGNTPYQGTVYGVDLNSNMLIREYKQSVFTNTVGGDHDLGRIQVRWRGNYTRSVDDRSAPAQLNYDSGGFGTNGASAPANRLTVGYDLTDKKHPLVELYRTLRSSTGVLSRGARVNQIEDFGATLARVRGLKAKDVTDAYTGKLDFSYDADWFGGTKLMFGVQYDNRKKESNERILDISVSSSNNPYNLPLNYSAVALANDPAFKGEYPLGYQFRYHGKKQSIAIVDQAEAGGAKYVSTLANFYDVREEVWSGYGMFETKMDWGSIIGGARVEHIKNESSAFATVNGTSSQITIPRDQTLIYPSVHFNWDMDDTKKLRLSFSTGASRPDYDQLRPNLTVSDANQTISGGNPDAEPERAKGVDLYFEWYMQPQGFFSLGAFYKDVKDTLFDTTRPFNSDALNLDGVDRSGYIFSGIANGGDGYIWGIEGAFQQQLEGYQADLGLPDWTGGFGILLNATYNKSQAETPDGRKVMFPGTSKWVMNASLFYEKYGFSARVSYQNRTKWIDAIGDFDTINGVFRGTTGGDEFWARDDELDASLRYAITPNFEVYADFSNLLNGPGRRFAGVSARTLEVETFGRRYTGGVRFNF</sequence>
<keyword evidence="4" id="KW-0798">TonB box</keyword>
<evidence type="ECO:0000313" key="9">
    <source>
        <dbReference type="EMBL" id="MBB4857557.1"/>
    </source>
</evidence>
<evidence type="ECO:0000256" key="5">
    <source>
        <dbReference type="SAM" id="MobiDB-lite"/>
    </source>
</evidence>
<dbReference type="SUPFAM" id="SSF56935">
    <property type="entry name" value="Porins"/>
    <property type="match status" value="1"/>
</dbReference>
<accession>A0A7W7NVW7</accession>
<dbReference type="PANTHER" id="PTHR40980">
    <property type="entry name" value="PLUG DOMAIN-CONTAINING PROTEIN"/>
    <property type="match status" value="1"/>
</dbReference>
<comment type="caution">
    <text evidence="9">The sequence shown here is derived from an EMBL/GenBank/DDBJ whole genome shotgun (WGS) entry which is preliminary data.</text>
</comment>
<keyword evidence="9" id="KW-0675">Receptor</keyword>